<gene>
    <name evidence="5" type="ORF">B2A_15083</name>
</gene>
<name>T0ZG39_9ZZZZ</name>
<dbReference type="Pfam" id="PF01566">
    <property type="entry name" value="Nramp"/>
    <property type="match status" value="1"/>
</dbReference>
<keyword evidence="4" id="KW-0472">Membrane</keyword>
<keyword evidence="3" id="KW-1133">Transmembrane helix</keyword>
<dbReference type="AlphaFoldDB" id="T0ZG39"/>
<dbReference type="GO" id="GO:0046873">
    <property type="term" value="F:metal ion transmembrane transporter activity"/>
    <property type="evidence" value="ECO:0007669"/>
    <property type="project" value="InterPro"/>
</dbReference>
<proteinExistence type="predicted"/>
<organism evidence="5">
    <name type="scientific">mine drainage metagenome</name>
    <dbReference type="NCBI Taxonomy" id="410659"/>
    <lineage>
        <taxon>unclassified sequences</taxon>
        <taxon>metagenomes</taxon>
        <taxon>ecological metagenomes</taxon>
    </lineage>
</organism>
<dbReference type="EMBL" id="AUZZ01010977">
    <property type="protein sequence ID" value="EQD27849.1"/>
    <property type="molecule type" value="Genomic_DNA"/>
</dbReference>
<comment type="subcellular location">
    <subcellularLocation>
        <location evidence="1">Membrane</location>
        <topology evidence="1">Multi-pass membrane protein</topology>
    </subcellularLocation>
</comment>
<evidence type="ECO:0000256" key="3">
    <source>
        <dbReference type="ARBA" id="ARBA00022989"/>
    </source>
</evidence>
<keyword evidence="2" id="KW-0812">Transmembrane</keyword>
<evidence type="ECO:0000256" key="1">
    <source>
        <dbReference type="ARBA" id="ARBA00004141"/>
    </source>
</evidence>
<protein>
    <recommendedName>
        <fullName evidence="6">Natural resistance-associated macrophage protein</fullName>
    </recommendedName>
</protein>
<evidence type="ECO:0008006" key="6">
    <source>
        <dbReference type="Google" id="ProtNLM"/>
    </source>
</evidence>
<reference evidence="5" key="2">
    <citation type="journal article" date="2014" name="ISME J.">
        <title>Microbial stratification in low pH oxic and suboxic macroscopic growths along an acid mine drainage.</title>
        <authorList>
            <person name="Mendez-Garcia C."/>
            <person name="Mesa V."/>
            <person name="Sprenger R.R."/>
            <person name="Richter M."/>
            <person name="Diez M.S."/>
            <person name="Solano J."/>
            <person name="Bargiela R."/>
            <person name="Golyshina O.V."/>
            <person name="Manteca A."/>
            <person name="Ramos J.L."/>
            <person name="Gallego J.R."/>
            <person name="Llorente I."/>
            <person name="Martins Dos Santos V.A."/>
            <person name="Jensen O.N."/>
            <person name="Pelaez A.I."/>
            <person name="Sanchez J."/>
            <person name="Ferrer M."/>
        </authorList>
    </citation>
    <scope>NUCLEOTIDE SEQUENCE</scope>
</reference>
<feature type="non-terminal residue" evidence="5">
    <location>
        <position position="57"/>
    </location>
</feature>
<evidence type="ECO:0000256" key="2">
    <source>
        <dbReference type="ARBA" id="ARBA00022692"/>
    </source>
</evidence>
<sequence>MLADTDVGSVITAAQSGAQWGYRLLLWQLLLVPVLYVAQELTVRLGIFTGKGHGELI</sequence>
<dbReference type="GO" id="GO:0016020">
    <property type="term" value="C:membrane"/>
    <property type="evidence" value="ECO:0007669"/>
    <property type="project" value="UniProtKB-SubCell"/>
</dbReference>
<dbReference type="InterPro" id="IPR001046">
    <property type="entry name" value="NRAMP_fam"/>
</dbReference>
<evidence type="ECO:0000313" key="5">
    <source>
        <dbReference type="EMBL" id="EQD27849.1"/>
    </source>
</evidence>
<reference evidence="5" key="1">
    <citation type="submission" date="2013-08" db="EMBL/GenBank/DDBJ databases">
        <authorList>
            <person name="Mendez C."/>
            <person name="Richter M."/>
            <person name="Ferrer M."/>
            <person name="Sanchez J."/>
        </authorList>
    </citation>
    <scope>NUCLEOTIDE SEQUENCE</scope>
</reference>
<accession>T0ZG39</accession>
<comment type="caution">
    <text evidence="5">The sequence shown here is derived from an EMBL/GenBank/DDBJ whole genome shotgun (WGS) entry which is preliminary data.</text>
</comment>
<evidence type="ECO:0000256" key="4">
    <source>
        <dbReference type="ARBA" id="ARBA00023136"/>
    </source>
</evidence>